<dbReference type="Proteomes" id="UP001284601">
    <property type="component" value="Unassembled WGS sequence"/>
</dbReference>
<keyword evidence="1" id="KW-0732">Signal</keyword>
<dbReference type="RefSeq" id="WP_318600750.1">
    <property type="nucleotide sequence ID" value="NZ_JAWSTH010000128.1"/>
</dbReference>
<organism evidence="2 3">
    <name type="scientific">Conexibacter stalactiti</name>
    <dbReference type="NCBI Taxonomy" id="1940611"/>
    <lineage>
        <taxon>Bacteria</taxon>
        <taxon>Bacillati</taxon>
        <taxon>Actinomycetota</taxon>
        <taxon>Thermoleophilia</taxon>
        <taxon>Solirubrobacterales</taxon>
        <taxon>Conexibacteraceae</taxon>
        <taxon>Conexibacter</taxon>
    </lineage>
</organism>
<reference evidence="3" key="1">
    <citation type="submission" date="2023-07" db="EMBL/GenBank/DDBJ databases">
        <title>Conexibacter stalactiti sp. nov., isolated from stalactites in a lava cave and emended description of the genus Conexibacter.</title>
        <authorList>
            <person name="Lee S.D."/>
        </authorList>
    </citation>
    <scope>NUCLEOTIDE SEQUENCE [LARGE SCALE GENOMIC DNA]</scope>
    <source>
        <strain evidence="3">KCTC 39840</strain>
    </source>
</reference>
<evidence type="ECO:0000256" key="1">
    <source>
        <dbReference type="SAM" id="SignalP"/>
    </source>
</evidence>
<accession>A0ABU4HY39</accession>
<protein>
    <recommendedName>
        <fullName evidence="4">Secreted protein</fullName>
    </recommendedName>
</protein>
<evidence type="ECO:0000313" key="3">
    <source>
        <dbReference type="Proteomes" id="UP001284601"/>
    </source>
</evidence>
<sequence>MPLRLTRAALGALTVLTVLLLPAAGARAEGQSTITLDDSRLITIDGAQSDGYGYIRTTVKVYRPTEFILVRLKPGKDSGYFANLAYKLSPQKLTTWGTLVLSGTARPGAPYVATTSLTPGWHALVVRGRDPYVAGGFTVSSEPDGGSRPEPAAIVRLGDGALTAPAKLTAGSLLEVVNDGGQVHDLRIGRVAAGQSPATAAKLLKAGRGGEVRWSGSPRTLVGWTSPRVAQFIAPRLAAGRYLLVSGRPDGSALTRVVTVS</sequence>
<evidence type="ECO:0008006" key="4">
    <source>
        <dbReference type="Google" id="ProtNLM"/>
    </source>
</evidence>
<comment type="caution">
    <text evidence="2">The sequence shown here is derived from an EMBL/GenBank/DDBJ whole genome shotgun (WGS) entry which is preliminary data.</text>
</comment>
<name>A0ABU4HY39_9ACTN</name>
<keyword evidence="3" id="KW-1185">Reference proteome</keyword>
<feature type="signal peptide" evidence="1">
    <location>
        <begin position="1"/>
        <end position="28"/>
    </location>
</feature>
<gene>
    <name evidence="2" type="ORF">R7226_28035</name>
</gene>
<feature type="chain" id="PRO_5045648587" description="Secreted protein" evidence="1">
    <location>
        <begin position="29"/>
        <end position="261"/>
    </location>
</feature>
<evidence type="ECO:0000313" key="2">
    <source>
        <dbReference type="EMBL" id="MDW5598240.1"/>
    </source>
</evidence>
<proteinExistence type="predicted"/>
<dbReference type="EMBL" id="JAWSTH010000128">
    <property type="protein sequence ID" value="MDW5598240.1"/>
    <property type="molecule type" value="Genomic_DNA"/>
</dbReference>